<dbReference type="AlphaFoldDB" id="A0A2N9HMT6"/>
<accession>A0A2N9HMT6</accession>
<gene>
    <name evidence="1" type="ORF">FSB_LOCUS43369</name>
</gene>
<sequence length="469" mass="53012">MIAMAPDVTIMYLQDKRIRSSSRSTDVVLAKNFFMPKFGLLFLDSIAKFLGLRIAYLSSVELWIIYKRGLSPTLYWKCGNGCWKCGGDGRGGHGDECGGRHLRLYECGCPTRSSGCESSSKILDMWDVGPVLFQDLELALNHHDLPQRTLFQAHSFSFVFPDFVVFHTTRVPYLWVDQAAREIVSSSFALSSSPSSLMVGRDEPFAPFACSMLGVPCTLPSLEDRAIKLIRRNYQISDSVTLRLPKPDEWACSLSGVEVYFYEGAFQADLRFPIPHLVREFLDYSNISSSQLATNVWRTIISMMIVWYDSSKGEDSLSLEELLYYYRLYQGKYTGYFYLAPRDARRSVIAELPSSSQVIDDGFIGVPRQWGVPRLVGPPPSPAIRKLERSKTKNKEIRMKRPSKADLSKMKATWGKVIHQNSKKLKVVFEPSSQEVRVVISVSPQPLSPFAMVVLSDSVVASPLYLQRR</sequence>
<dbReference type="EMBL" id="OIVN01004112">
    <property type="protein sequence ID" value="SPD15487.1"/>
    <property type="molecule type" value="Genomic_DNA"/>
</dbReference>
<name>A0A2N9HMT6_FAGSY</name>
<protein>
    <submittedName>
        <fullName evidence="1">Uncharacterized protein</fullName>
    </submittedName>
</protein>
<proteinExistence type="predicted"/>
<evidence type="ECO:0000313" key="1">
    <source>
        <dbReference type="EMBL" id="SPD15487.1"/>
    </source>
</evidence>
<organism evidence="1">
    <name type="scientific">Fagus sylvatica</name>
    <name type="common">Beechnut</name>
    <dbReference type="NCBI Taxonomy" id="28930"/>
    <lineage>
        <taxon>Eukaryota</taxon>
        <taxon>Viridiplantae</taxon>
        <taxon>Streptophyta</taxon>
        <taxon>Embryophyta</taxon>
        <taxon>Tracheophyta</taxon>
        <taxon>Spermatophyta</taxon>
        <taxon>Magnoliopsida</taxon>
        <taxon>eudicotyledons</taxon>
        <taxon>Gunneridae</taxon>
        <taxon>Pentapetalae</taxon>
        <taxon>rosids</taxon>
        <taxon>fabids</taxon>
        <taxon>Fagales</taxon>
        <taxon>Fagaceae</taxon>
        <taxon>Fagus</taxon>
    </lineage>
</organism>
<reference evidence="1" key="1">
    <citation type="submission" date="2018-02" db="EMBL/GenBank/DDBJ databases">
        <authorList>
            <person name="Cohen D.B."/>
            <person name="Kent A.D."/>
        </authorList>
    </citation>
    <scope>NUCLEOTIDE SEQUENCE</scope>
</reference>